<accession>A0A0P6YEI3</accession>
<reference evidence="2 3" key="1">
    <citation type="submission" date="2015-07" db="EMBL/GenBank/DDBJ databases">
        <title>Whole genome sequence of Herpetosiphon geysericola DSM 7119.</title>
        <authorList>
            <person name="Hemp J."/>
            <person name="Ward L.M."/>
            <person name="Pace L.A."/>
            <person name="Fischer W.W."/>
        </authorList>
    </citation>
    <scope>NUCLEOTIDE SEQUENCE [LARGE SCALE GENOMIC DNA]</scope>
    <source>
        <strain evidence="2 3">DSM 7119</strain>
    </source>
</reference>
<name>A0A0P6YEI3_9CHLR</name>
<dbReference type="Proteomes" id="UP000050277">
    <property type="component" value="Unassembled WGS sequence"/>
</dbReference>
<evidence type="ECO:0000256" key="1">
    <source>
        <dbReference type="SAM" id="SignalP"/>
    </source>
</evidence>
<proteinExistence type="predicted"/>
<keyword evidence="1" id="KW-0732">Signal</keyword>
<evidence type="ECO:0000313" key="3">
    <source>
        <dbReference type="Proteomes" id="UP000050277"/>
    </source>
</evidence>
<evidence type="ECO:0008006" key="4">
    <source>
        <dbReference type="Google" id="ProtNLM"/>
    </source>
</evidence>
<dbReference type="AlphaFoldDB" id="A0A0P6YEI3"/>
<sequence>MIRRRIVQLGIAGMLMVGINTPAFASGTLTHKFTDLNTVDVMPTVNVMDYGMATTIGTIDSTVGMQTFVSAVRKTDGNLRLNAYYVNPTTYAKLGADADDGGAFHDVAIAQVDTTGLVVAAVEMPDNTLKFIAYDVNAGPNDRTIQRLNDFVPTNFPTLSTVTNVQITGIGPLLGQKFVTLVRKQDGSMRLDSWQATRNPNNTVTFTPLSVVDGVAPVGEIALIRNTTLSWQFVTLHQDSNDTMNVRVWSVDQNAAAGFNLLASRAQGSAIEGFDVAFSSDRILTARYTTSGVTSVERWSVVGQQINLVAHGAGPSGTNGLQIFDMGGGDVVVAQHDVLGFMSQHTMSTVGSAITLDPGGMVDMHQAIDGMSGVDGGGGRLFYAIADGNGGDLSHQLWHHQ</sequence>
<evidence type="ECO:0000313" key="2">
    <source>
        <dbReference type="EMBL" id="KPL80487.1"/>
    </source>
</evidence>
<dbReference type="EMBL" id="LGKP01000038">
    <property type="protein sequence ID" value="KPL80487.1"/>
    <property type="molecule type" value="Genomic_DNA"/>
</dbReference>
<organism evidence="2 3">
    <name type="scientific">Herpetosiphon geysericola</name>
    <dbReference type="NCBI Taxonomy" id="70996"/>
    <lineage>
        <taxon>Bacteria</taxon>
        <taxon>Bacillati</taxon>
        <taxon>Chloroflexota</taxon>
        <taxon>Chloroflexia</taxon>
        <taxon>Herpetosiphonales</taxon>
        <taxon>Herpetosiphonaceae</taxon>
        <taxon>Herpetosiphon</taxon>
    </lineage>
</organism>
<gene>
    <name evidence="2" type="ORF">SE18_23785</name>
</gene>
<keyword evidence="3" id="KW-1185">Reference proteome</keyword>
<comment type="caution">
    <text evidence="2">The sequence shown here is derived from an EMBL/GenBank/DDBJ whole genome shotgun (WGS) entry which is preliminary data.</text>
</comment>
<protein>
    <recommendedName>
        <fullName evidence="4">DUF4394 domain-containing protein</fullName>
    </recommendedName>
</protein>
<feature type="signal peptide" evidence="1">
    <location>
        <begin position="1"/>
        <end position="25"/>
    </location>
</feature>
<feature type="chain" id="PRO_5006133553" description="DUF4394 domain-containing protein" evidence="1">
    <location>
        <begin position="26"/>
        <end position="401"/>
    </location>
</feature>